<dbReference type="WBParaSite" id="Hba_19553">
    <property type="protein sequence ID" value="Hba_19553"/>
    <property type="gene ID" value="Hba_19553"/>
</dbReference>
<reference evidence="2" key="1">
    <citation type="submission" date="2016-11" db="UniProtKB">
        <authorList>
            <consortium name="WormBaseParasite"/>
        </authorList>
    </citation>
    <scope>IDENTIFICATION</scope>
</reference>
<sequence length="48" mass="5041">MDAGNDPGRITFALLGFFEPGLCLMALSPPPLWEDSGVILDASEAFGT</sequence>
<evidence type="ECO:0000313" key="2">
    <source>
        <dbReference type="WBParaSite" id="Hba_19553"/>
    </source>
</evidence>
<keyword evidence="1" id="KW-1185">Reference proteome</keyword>
<dbReference type="Proteomes" id="UP000095283">
    <property type="component" value="Unplaced"/>
</dbReference>
<name>A0A1I7XPU1_HETBA</name>
<proteinExistence type="predicted"/>
<evidence type="ECO:0000313" key="1">
    <source>
        <dbReference type="Proteomes" id="UP000095283"/>
    </source>
</evidence>
<organism evidence="1 2">
    <name type="scientific">Heterorhabditis bacteriophora</name>
    <name type="common">Entomopathogenic nematode worm</name>
    <dbReference type="NCBI Taxonomy" id="37862"/>
    <lineage>
        <taxon>Eukaryota</taxon>
        <taxon>Metazoa</taxon>
        <taxon>Ecdysozoa</taxon>
        <taxon>Nematoda</taxon>
        <taxon>Chromadorea</taxon>
        <taxon>Rhabditida</taxon>
        <taxon>Rhabditina</taxon>
        <taxon>Rhabditomorpha</taxon>
        <taxon>Strongyloidea</taxon>
        <taxon>Heterorhabditidae</taxon>
        <taxon>Heterorhabditis</taxon>
    </lineage>
</organism>
<dbReference type="AlphaFoldDB" id="A0A1I7XPU1"/>
<accession>A0A1I7XPU1</accession>
<protein>
    <submittedName>
        <fullName evidence="2">Diguanylate cyclase</fullName>
    </submittedName>
</protein>